<dbReference type="GO" id="GO:0022857">
    <property type="term" value="F:transmembrane transporter activity"/>
    <property type="evidence" value="ECO:0007669"/>
    <property type="project" value="InterPro"/>
</dbReference>
<keyword evidence="5" id="KW-0046">Antibiotic resistance</keyword>
<dbReference type="PROSITE" id="PS50850">
    <property type="entry name" value="MFS"/>
    <property type="match status" value="1"/>
</dbReference>
<protein>
    <submittedName>
        <fullName evidence="9">MFS transporter</fullName>
    </submittedName>
</protein>
<keyword evidence="2 7" id="KW-0812">Transmembrane</keyword>
<feature type="transmembrane region" description="Helical" evidence="7">
    <location>
        <begin position="165"/>
        <end position="189"/>
    </location>
</feature>
<dbReference type="AlphaFoldDB" id="A0AAU8K3R1"/>
<feature type="transmembrane region" description="Helical" evidence="7">
    <location>
        <begin position="75"/>
        <end position="95"/>
    </location>
</feature>
<feature type="transmembrane region" description="Helical" evidence="7">
    <location>
        <begin position="195"/>
        <end position="216"/>
    </location>
</feature>
<feature type="transmembrane region" description="Helical" evidence="7">
    <location>
        <begin position="107"/>
        <end position="126"/>
    </location>
</feature>
<dbReference type="KEGG" id="kcm:ABWK59_26025"/>
<name>A0AAU8K3R1_9ACTN</name>
<keyword evidence="4 7" id="KW-0472">Membrane</keyword>
<accession>A0AAU8K3R1</accession>
<dbReference type="InterPro" id="IPR020846">
    <property type="entry name" value="MFS_dom"/>
</dbReference>
<keyword evidence="3 7" id="KW-1133">Transmembrane helix</keyword>
<feature type="transmembrane region" description="Helical" evidence="7">
    <location>
        <begin position="442"/>
        <end position="465"/>
    </location>
</feature>
<dbReference type="RefSeq" id="WP_354643043.1">
    <property type="nucleotide sequence ID" value="NZ_CP159872.1"/>
</dbReference>
<feature type="transmembrane region" description="Helical" evidence="7">
    <location>
        <begin position="398"/>
        <end position="421"/>
    </location>
</feature>
<sequence length="589" mass="61789">MAISSEQAPPIETEVKLKSAAPATGTGTEGAEAADPKRWAALLVLLVSAFLDMLDGTIANVAAPSMQRSLGAGYSAIQWVLVGYQLAFGLLLILGGRLGDIFGRKRVFLTGVAGFTLSSLAAGIAQEPWQLVVARILQGGFAGVMVPQVLSIIQVTFTNKEKATAFALHGAVGGLAATIGLAAGGLLVQWDLFGLSWRTIFLINVPVGIAGLVYGNKVIRESKAPQSLKLDTVGLLLATAGLLMILFPLLQGRDLGWPTAGFVSMVAGVPVLAAFVAWQRHKIRKDNSPLVALDLFRTRSFSSGLAVNLAFYIGMGMFTIGWTLYMQIGQGWTPMHAGLTSLPFCIGAFLTATSSVMIMVPKWGRKVQQIGAVVLILGLLSYIWVADRYGSEITSWQLALPLLVIGAGFGTVATPLPLIVTSEVPHQDAGSASGLVNTNTQLGFAVGGALISVVFFGGLAGNTAASIDEQVPRLRQELVATASVDPGRADEVVAAYKTCAVDRAGEKDPAITPASCTAPALQDPKVAGVLTGFTKDATGTSFAASFETTLWTFGGITAFVFFLMFAIPQRMRMDEWAQEEAAPDAAPAS</sequence>
<evidence type="ECO:0000313" key="9">
    <source>
        <dbReference type="EMBL" id="XCM82117.1"/>
    </source>
</evidence>
<dbReference type="SUPFAM" id="SSF103473">
    <property type="entry name" value="MFS general substrate transporter"/>
    <property type="match status" value="1"/>
</dbReference>
<evidence type="ECO:0000256" key="5">
    <source>
        <dbReference type="ARBA" id="ARBA00023251"/>
    </source>
</evidence>
<feature type="transmembrane region" description="Helical" evidence="7">
    <location>
        <begin position="305"/>
        <end position="325"/>
    </location>
</feature>
<evidence type="ECO:0000256" key="4">
    <source>
        <dbReference type="ARBA" id="ARBA00023136"/>
    </source>
</evidence>
<feature type="transmembrane region" description="Helical" evidence="7">
    <location>
        <begin position="39"/>
        <end position="63"/>
    </location>
</feature>
<evidence type="ECO:0000256" key="1">
    <source>
        <dbReference type="ARBA" id="ARBA00004651"/>
    </source>
</evidence>
<feature type="transmembrane region" description="Helical" evidence="7">
    <location>
        <begin position="132"/>
        <end position="153"/>
    </location>
</feature>
<dbReference type="PANTHER" id="PTHR42718:SF39">
    <property type="entry name" value="ACTINORHODIN TRANSPORTER-RELATED"/>
    <property type="match status" value="1"/>
</dbReference>
<feature type="region of interest" description="Disordered" evidence="6">
    <location>
        <begin position="1"/>
        <end position="32"/>
    </location>
</feature>
<dbReference type="Gene3D" id="1.20.1250.20">
    <property type="entry name" value="MFS general substrate transporter like domains"/>
    <property type="match status" value="1"/>
</dbReference>
<gene>
    <name evidence="9" type="ORF">ABWK59_26025</name>
</gene>
<dbReference type="GO" id="GO:0005886">
    <property type="term" value="C:plasma membrane"/>
    <property type="evidence" value="ECO:0007669"/>
    <property type="project" value="UniProtKB-SubCell"/>
</dbReference>
<evidence type="ECO:0000256" key="2">
    <source>
        <dbReference type="ARBA" id="ARBA00022692"/>
    </source>
</evidence>
<feature type="transmembrane region" description="Helical" evidence="7">
    <location>
        <begin position="550"/>
        <end position="567"/>
    </location>
</feature>
<feature type="transmembrane region" description="Helical" evidence="7">
    <location>
        <begin position="367"/>
        <end position="386"/>
    </location>
</feature>
<dbReference type="InterPro" id="IPR011701">
    <property type="entry name" value="MFS"/>
</dbReference>
<feature type="domain" description="Major facilitator superfamily (MFS) profile" evidence="8">
    <location>
        <begin position="41"/>
        <end position="572"/>
    </location>
</feature>
<proteinExistence type="predicted"/>
<reference evidence="9" key="1">
    <citation type="submission" date="2024-06" db="EMBL/GenBank/DDBJ databases">
        <title>The genome sequences of Kitasatospora sp. strain HUAS MG31.</title>
        <authorList>
            <person name="Mo P."/>
        </authorList>
    </citation>
    <scope>NUCLEOTIDE SEQUENCE</scope>
    <source>
        <strain evidence="9">HUAS MG31</strain>
    </source>
</reference>
<evidence type="ECO:0000256" key="3">
    <source>
        <dbReference type="ARBA" id="ARBA00022989"/>
    </source>
</evidence>
<feature type="transmembrane region" description="Helical" evidence="7">
    <location>
        <begin position="228"/>
        <end position="249"/>
    </location>
</feature>
<dbReference type="Pfam" id="PF07690">
    <property type="entry name" value="MFS_1"/>
    <property type="match status" value="1"/>
</dbReference>
<evidence type="ECO:0000256" key="7">
    <source>
        <dbReference type="SAM" id="Phobius"/>
    </source>
</evidence>
<evidence type="ECO:0000259" key="8">
    <source>
        <dbReference type="PROSITE" id="PS50850"/>
    </source>
</evidence>
<feature type="transmembrane region" description="Helical" evidence="7">
    <location>
        <begin position="337"/>
        <end position="360"/>
    </location>
</feature>
<comment type="subcellular location">
    <subcellularLocation>
        <location evidence="1">Cell membrane</location>
        <topology evidence="1">Multi-pass membrane protein</topology>
    </subcellularLocation>
</comment>
<dbReference type="PANTHER" id="PTHR42718">
    <property type="entry name" value="MAJOR FACILITATOR SUPERFAMILY MULTIDRUG TRANSPORTER MFSC"/>
    <property type="match status" value="1"/>
</dbReference>
<feature type="compositionally biased region" description="Low complexity" evidence="6">
    <location>
        <begin position="20"/>
        <end position="32"/>
    </location>
</feature>
<dbReference type="EMBL" id="CP159872">
    <property type="protein sequence ID" value="XCM82117.1"/>
    <property type="molecule type" value="Genomic_DNA"/>
</dbReference>
<feature type="transmembrane region" description="Helical" evidence="7">
    <location>
        <begin position="255"/>
        <end position="278"/>
    </location>
</feature>
<dbReference type="CDD" id="cd17321">
    <property type="entry name" value="MFS_MMR_MDR_like"/>
    <property type="match status" value="1"/>
</dbReference>
<organism evidence="9">
    <name type="scientific">Kitasatospora camelliae</name>
    <dbReference type="NCBI Taxonomy" id="3156397"/>
    <lineage>
        <taxon>Bacteria</taxon>
        <taxon>Bacillati</taxon>
        <taxon>Actinomycetota</taxon>
        <taxon>Actinomycetes</taxon>
        <taxon>Kitasatosporales</taxon>
        <taxon>Streptomycetaceae</taxon>
        <taxon>Kitasatospora</taxon>
    </lineage>
</organism>
<dbReference type="InterPro" id="IPR036259">
    <property type="entry name" value="MFS_trans_sf"/>
</dbReference>
<evidence type="ECO:0000256" key="6">
    <source>
        <dbReference type="SAM" id="MobiDB-lite"/>
    </source>
</evidence>
<dbReference type="GO" id="GO:0046677">
    <property type="term" value="P:response to antibiotic"/>
    <property type="evidence" value="ECO:0007669"/>
    <property type="project" value="UniProtKB-KW"/>
</dbReference>